<reference evidence="13 14" key="1">
    <citation type="submission" date="2020-08" db="EMBL/GenBank/DDBJ databases">
        <title>Genomic Encyclopedia of Type Strains, Phase IV (KMG-IV): sequencing the most valuable type-strain genomes for metagenomic binning, comparative biology and taxonomic classification.</title>
        <authorList>
            <person name="Goeker M."/>
        </authorList>
    </citation>
    <scope>NUCLEOTIDE SEQUENCE [LARGE SCALE GENOMIC DNA]</scope>
    <source>
        <strain evidence="13 14">YIM 65646</strain>
    </source>
</reference>
<feature type="transmembrane region" description="Helical" evidence="10">
    <location>
        <begin position="24"/>
        <end position="46"/>
    </location>
</feature>
<feature type="compositionally biased region" description="Basic and acidic residues" evidence="9">
    <location>
        <begin position="415"/>
        <end position="426"/>
    </location>
</feature>
<dbReference type="Pfam" id="PF07730">
    <property type="entry name" value="HisKA_3"/>
    <property type="match status" value="1"/>
</dbReference>
<feature type="transmembrane region" description="Helical" evidence="10">
    <location>
        <begin position="52"/>
        <end position="75"/>
    </location>
</feature>
<evidence type="ECO:0000256" key="9">
    <source>
        <dbReference type="SAM" id="MobiDB-lite"/>
    </source>
</evidence>
<evidence type="ECO:0000259" key="11">
    <source>
        <dbReference type="Pfam" id="PF07730"/>
    </source>
</evidence>
<keyword evidence="4" id="KW-0808">Transferase</keyword>
<keyword evidence="10" id="KW-0472">Membrane</keyword>
<evidence type="ECO:0000256" key="5">
    <source>
        <dbReference type="ARBA" id="ARBA00022741"/>
    </source>
</evidence>
<dbReference type="PANTHER" id="PTHR24421:SF10">
    <property type="entry name" value="NITRATE_NITRITE SENSOR PROTEIN NARQ"/>
    <property type="match status" value="1"/>
</dbReference>
<dbReference type="Gene3D" id="1.20.5.1930">
    <property type="match status" value="1"/>
</dbReference>
<keyword evidence="14" id="KW-1185">Reference proteome</keyword>
<evidence type="ECO:0000259" key="12">
    <source>
        <dbReference type="Pfam" id="PF13796"/>
    </source>
</evidence>
<dbReference type="InterPro" id="IPR050482">
    <property type="entry name" value="Sensor_HK_TwoCompSys"/>
</dbReference>
<dbReference type="EC" id="2.7.13.3" evidence="2"/>
<evidence type="ECO:0000256" key="10">
    <source>
        <dbReference type="SAM" id="Phobius"/>
    </source>
</evidence>
<keyword evidence="5" id="KW-0547">Nucleotide-binding</keyword>
<dbReference type="GO" id="GO:0000155">
    <property type="term" value="F:phosphorelay sensor kinase activity"/>
    <property type="evidence" value="ECO:0007669"/>
    <property type="project" value="InterPro"/>
</dbReference>
<evidence type="ECO:0000313" key="14">
    <source>
        <dbReference type="Proteomes" id="UP000548476"/>
    </source>
</evidence>
<dbReference type="SUPFAM" id="SSF55874">
    <property type="entry name" value="ATPase domain of HSP90 chaperone/DNA topoisomerase II/histidine kinase"/>
    <property type="match status" value="1"/>
</dbReference>
<feature type="domain" description="Putative sensor" evidence="12">
    <location>
        <begin position="27"/>
        <end position="207"/>
    </location>
</feature>
<dbReference type="PANTHER" id="PTHR24421">
    <property type="entry name" value="NITRATE/NITRITE SENSOR PROTEIN NARX-RELATED"/>
    <property type="match status" value="1"/>
</dbReference>
<comment type="catalytic activity">
    <reaction evidence="1">
        <text>ATP + protein L-histidine = ADP + protein N-phospho-L-histidine.</text>
        <dbReference type="EC" id="2.7.13.3"/>
    </reaction>
</comment>
<evidence type="ECO:0000256" key="6">
    <source>
        <dbReference type="ARBA" id="ARBA00022777"/>
    </source>
</evidence>
<evidence type="ECO:0000256" key="7">
    <source>
        <dbReference type="ARBA" id="ARBA00022840"/>
    </source>
</evidence>
<dbReference type="EMBL" id="JACHGT010000022">
    <property type="protein sequence ID" value="MBB6039481.1"/>
    <property type="molecule type" value="Genomic_DNA"/>
</dbReference>
<dbReference type="GO" id="GO:0016020">
    <property type="term" value="C:membrane"/>
    <property type="evidence" value="ECO:0007669"/>
    <property type="project" value="InterPro"/>
</dbReference>
<evidence type="ECO:0000256" key="1">
    <source>
        <dbReference type="ARBA" id="ARBA00000085"/>
    </source>
</evidence>
<keyword evidence="6 13" id="KW-0418">Kinase</keyword>
<dbReference type="GO" id="GO:0046983">
    <property type="term" value="F:protein dimerization activity"/>
    <property type="evidence" value="ECO:0007669"/>
    <property type="project" value="InterPro"/>
</dbReference>
<feature type="transmembrane region" description="Helical" evidence="10">
    <location>
        <begin position="174"/>
        <end position="197"/>
    </location>
</feature>
<organism evidence="13 14">
    <name type="scientific">Phytomonospora endophytica</name>
    <dbReference type="NCBI Taxonomy" id="714109"/>
    <lineage>
        <taxon>Bacteria</taxon>
        <taxon>Bacillati</taxon>
        <taxon>Actinomycetota</taxon>
        <taxon>Actinomycetes</taxon>
        <taxon>Micromonosporales</taxon>
        <taxon>Micromonosporaceae</taxon>
        <taxon>Phytomonospora</taxon>
    </lineage>
</organism>
<evidence type="ECO:0000256" key="8">
    <source>
        <dbReference type="ARBA" id="ARBA00023012"/>
    </source>
</evidence>
<dbReference type="InterPro" id="IPR025828">
    <property type="entry name" value="Put_sensor_dom"/>
</dbReference>
<protein>
    <recommendedName>
        <fullName evidence="2">histidine kinase</fullName>
        <ecNumber evidence="2">2.7.13.3</ecNumber>
    </recommendedName>
</protein>
<name>A0A841FQA8_9ACTN</name>
<dbReference type="Pfam" id="PF13796">
    <property type="entry name" value="Sensor"/>
    <property type="match status" value="1"/>
</dbReference>
<comment type="caution">
    <text evidence="13">The sequence shown here is derived from an EMBL/GenBank/DDBJ whole genome shotgun (WGS) entry which is preliminary data.</text>
</comment>
<dbReference type="RefSeq" id="WP_184792558.1">
    <property type="nucleotide sequence ID" value="NZ_BONT01000084.1"/>
</dbReference>
<dbReference type="Proteomes" id="UP000548476">
    <property type="component" value="Unassembled WGS sequence"/>
</dbReference>
<sequence>MNISTAWRALSSGRLLRGWWPWRSVAYVAGGALAGFAAFIAITALLTLGVTLAVVLIGIPLLIAAALSGIPVGIVERLRLRLVDTRPAHDPHREPPRPGLASWARTRLTEQSTWRALGYTLLHATLLWPLDLLVLGFALVAPGSLLIAPAALALAEDGEVKLVKLWLIDDWREALLAVPVGLAGLVAGLYLVTLYAAGRGALARVLLSVPAEDARERLTAVTRSRARLVAAFDAERRRIERDLHDGAQQRLLALSMTLGLAKYAEGQDLQDLLDRARAESTTALAEIRELIHGIHPQVLVDRGLGPALEEALDHLGIPVESDISLPEERPPSAVETAAYFAAREVFTNVARHSGATNMRLSVEADTSWLRLEIIDDGHGGADPAEGTGLTGLADRIAVVDGTLSLSSPPGGPTRVHVEIPWHRSERPASSSPKTES</sequence>
<feature type="compositionally biased region" description="Polar residues" evidence="9">
    <location>
        <begin position="427"/>
        <end position="436"/>
    </location>
</feature>
<evidence type="ECO:0000256" key="3">
    <source>
        <dbReference type="ARBA" id="ARBA00022553"/>
    </source>
</evidence>
<keyword evidence="3" id="KW-0597">Phosphoprotein</keyword>
<dbReference type="CDD" id="cd16917">
    <property type="entry name" value="HATPase_UhpB-NarQ-NarX-like"/>
    <property type="match status" value="1"/>
</dbReference>
<keyword evidence="10" id="KW-1133">Transmembrane helix</keyword>
<dbReference type="Gene3D" id="3.30.565.10">
    <property type="entry name" value="Histidine kinase-like ATPase, C-terminal domain"/>
    <property type="match status" value="1"/>
</dbReference>
<keyword evidence="7" id="KW-0067">ATP-binding</keyword>
<feature type="domain" description="Signal transduction histidine kinase subgroup 3 dimerisation and phosphoacceptor" evidence="11">
    <location>
        <begin position="235"/>
        <end position="299"/>
    </location>
</feature>
<accession>A0A841FQA8</accession>
<evidence type="ECO:0000256" key="2">
    <source>
        <dbReference type="ARBA" id="ARBA00012438"/>
    </source>
</evidence>
<dbReference type="GO" id="GO:0005524">
    <property type="term" value="F:ATP binding"/>
    <property type="evidence" value="ECO:0007669"/>
    <property type="project" value="UniProtKB-KW"/>
</dbReference>
<gene>
    <name evidence="13" type="ORF">HNR73_007376</name>
</gene>
<dbReference type="InterPro" id="IPR011712">
    <property type="entry name" value="Sig_transdc_His_kin_sub3_dim/P"/>
</dbReference>
<dbReference type="InterPro" id="IPR036890">
    <property type="entry name" value="HATPase_C_sf"/>
</dbReference>
<feature type="transmembrane region" description="Helical" evidence="10">
    <location>
        <begin position="132"/>
        <end position="154"/>
    </location>
</feature>
<keyword evidence="8" id="KW-0902">Two-component regulatory system</keyword>
<dbReference type="AlphaFoldDB" id="A0A841FQA8"/>
<evidence type="ECO:0000256" key="4">
    <source>
        <dbReference type="ARBA" id="ARBA00022679"/>
    </source>
</evidence>
<evidence type="ECO:0000313" key="13">
    <source>
        <dbReference type="EMBL" id="MBB6039481.1"/>
    </source>
</evidence>
<keyword evidence="10" id="KW-0812">Transmembrane</keyword>
<proteinExistence type="predicted"/>
<feature type="region of interest" description="Disordered" evidence="9">
    <location>
        <begin position="403"/>
        <end position="436"/>
    </location>
</feature>